<feature type="region of interest" description="Disordered" evidence="1">
    <location>
        <begin position="1063"/>
        <end position="1090"/>
    </location>
</feature>
<dbReference type="InterPro" id="IPR050348">
    <property type="entry name" value="Protein-Tyr_Phosphatase"/>
</dbReference>
<dbReference type="OrthoDB" id="5794147at2759"/>
<keyword evidence="2" id="KW-1133">Transmembrane helix</keyword>
<dbReference type="PROSITE" id="PS00383">
    <property type="entry name" value="TYR_PHOSPHATASE_1"/>
    <property type="match status" value="1"/>
</dbReference>
<dbReference type="GO" id="GO:0009653">
    <property type="term" value="P:anatomical structure morphogenesis"/>
    <property type="evidence" value="ECO:0007669"/>
    <property type="project" value="UniProtKB-ARBA"/>
</dbReference>
<dbReference type="InterPro" id="IPR016130">
    <property type="entry name" value="Tyr_Pase_AS"/>
</dbReference>
<dbReference type="PANTHER" id="PTHR19134:SF544">
    <property type="entry name" value="IP14232P"/>
    <property type="match status" value="1"/>
</dbReference>
<feature type="domain" description="Tyrosine specific protein phosphatases" evidence="4">
    <location>
        <begin position="1082"/>
        <end position="1153"/>
    </location>
</feature>
<feature type="domain" description="Tyrosine-protein phosphatase" evidence="3">
    <location>
        <begin position="895"/>
        <end position="1162"/>
    </location>
</feature>
<dbReference type="PANTHER" id="PTHR19134">
    <property type="entry name" value="RECEPTOR-TYPE TYROSINE-PROTEIN PHOSPHATASE"/>
    <property type="match status" value="1"/>
</dbReference>
<evidence type="ECO:0000259" key="4">
    <source>
        <dbReference type="PROSITE" id="PS50056"/>
    </source>
</evidence>
<feature type="region of interest" description="Disordered" evidence="1">
    <location>
        <begin position="522"/>
        <end position="583"/>
    </location>
</feature>
<gene>
    <name evidence="5" type="ORF">HERILL_LOCUS15175</name>
</gene>
<organism evidence="5 6">
    <name type="scientific">Hermetia illucens</name>
    <name type="common">Black soldier fly</name>
    <dbReference type="NCBI Taxonomy" id="343691"/>
    <lineage>
        <taxon>Eukaryota</taxon>
        <taxon>Metazoa</taxon>
        <taxon>Ecdysozoa</taxon>
        <taxon>Arthropoda</taxon>
        <taxon>Hexapoda</taxon>
        <taxon>Insecta</taxon>
        <taxon>Pterygota</taxon>
        <taxon>Neoptera</taxon>
        <taxon>Endopterygota</taxon>
        <taxon>Diptera</taxon>
        <taxon>Brachycera</taxon>
        <taxon>Stratiomyomorpha</taxon>
        <taxon>Stratiomyidae</taxon>
        <taxon>Hermetiinae</taxon>
        <taxon>Hermetia</taxon>
    </lineage>
</organism>
<keyword evidence="6" id="KW-1185">Reference proteome</keyword>
<evidence type="ECO:0000256" key="1">
    <source>
        <dbReference type="SAM" id="MobiDB-lite"/>
    </source>
</evidence>
<keyword evidence="2" id="KW-0472">Membrane</keyword>
<dbReference type="PROSITE" id="PS50055">
    <property type="entry name" value="TYR_PHOSPHATASE_PTP"/>
    <property type="match status" value="1"/>
</dbReference>
<feature type="region of interest" description="Disordered" evidence="1">
    <location>
        <begin position="693"/>
        <end position="720"/>
    </location>
</feature>
<feature type="compositionally biased region" description="Basic and acidic residues" evidence="1">
    <location>
        <begin position="522"/>
        <end position="531"/>
    </location>
</feature>
<feature type="transmembrane region" description="Helical" evidence="2">
    <location>
        <begin position="773"/>
        <end position="796"/>
    </location>
</feature>
<dbReference type="InterPro" id="IPR029021">
    <property type="entry name" value="Prot-tyrosine_phosphatase-like"/>
</dbReference>
<dbReference type="SMART" id="SM00404">
    <property type="entry name" value="PTPc_motif"/>
    <property type="match status" value="1"/>
</dbReference>
<dbReference type="FunFam" id="3.90.190.10:FF:000098">
    <property type="entry name" value="Protein-tryrosine phosphatase"/>
    <property type="match status" value="1"/>
</dbReference>
<dbReference type="InterPro" id="IPR003595">
    <property type="entry name" value="Tyr_Pase_cat"/>
</dbReference>
<dbReference type="Gene3D" id="3.90.190.10">
    <property type="entry name" value="Protein tyrosine phosphatase superfamily"/>
    <property type="match status" value="1"/>
</dbReference>
<evidence type="ECO:0000313" key="5">
    <source>
        <dbReference type="EMBL" id="CAD7092846.1"/>
    </source>
</evidence>
<dbReference type="InterPro" id="IPR000242">
    <property type="entry name" value="PTP_cat"/>
</dbReference>
<keyword evidence="2" id="KW-0812">Transmembrane</keyword>
<dbReference type="SUPFAM" id="SSF52799">
    <property type="entry name" value="(Phosphotyrosine protein) phosphatases II"/>
    <property type="match status" value="1"/>
</dbReference>
<feature type="compositionally biased region" description="Polar residues" evidence="1">
    <location>
        <begin position="532"/>
        <end position="551"/>
    </location>
</feature>
<reference evidence="5 6" key="1">
    <citation type="submission" date="2020-11" db="EMBL/GenBank/DDBJ databases">
        <authorList>
            <person name="Wallbank WR R."/>
            <person name="Pardo Diaz C."/>
            <person name="Kozak K."/>
            <person name="Martin S."/>
            <person name="Jiggins C."/>
            <person name="Moest M."/>
            <person name="Warren A I."/>
            <person name="Generalovic N T."/>
            <person name="Byers J.R.P. K."/>
            <person name="Montejo-Kovacevich G."/>
            <person name="Yen C E."/>
        </authorList>
    </citation>
    <scope>NUCLEOTIDE SEQUENCE [LARGE SCALE GENOMIC DNA]</scope>
</reference>
<evidence type="ECO:0000256" key="2">
    <source>
        <dbReference type="SAM" id="Phobius"/>
    </source>
</evidence>
<proteinExistence type="predicted"/>
<protein>
    <submittedName>
        <fullName evidence="5">Uncharacterized protein</fullName>
    </submittedName>
</protein>
<sequence length="1173" mass="128909">MHRLTWKSRKFSFQAIQLIILLTTIVTSNAGALRTKRETNDQHATTTPPSKIATESNLINVDTTELEQLPMIADPDAAIDIDTEPSPIFAKSTGIAEGDATPKSTTTQSKNYTNSNDSATEADPNTTTSEYVSSSSVYATTLSSNEKLTDITTGQTATTTTTGSIRVIATMTPKPAGSLPLTTLLQKLDTMETTTEIETTAKPSVSPVDVSQVFTVRSNDTEENTTSITTDSPIDSKTISTTMANEETTMIAESMVDVNTSRLPTDTNEQTTSPDRLEDTTIKNENIEIATTSLNPDVTTLELQTTTDLYLDLNNQSISDITTIRDTKSNQVDITTTDAMVTTMEETTMKSAVGSEVDKVNYDVAINEIKNNATIEDAVPNRESEPRNKYVSGDEKSKELIATTTPAEITSTSLKTKTTKSHKFIESAEVLKTNDVENLKNSNYTFTSTGTGAANSIENTLEAGQIDDSVLNEKESKGNRPRIPETKQAIKMITSTPTISDILIPSTPSIEKNRVEDFEEVSLKPRLHSDGDNQLSTTEKVQNSIASSIEPSTDKENKTTEDPVDTTTKRIERSTSEPAVTTTTTQKVVNITTVSSIVPLSAIPIDRESESTTAAADEYMEPKRGVLTSTEQHNIDADNKLLTTPVETVILPETTSSSLTSNSVATIESSETNAIVTSTVVSETVQLTSTLSNTTPMQSVKQLPTKPKMKPMATKETPSPATNVVHIVSTEPIEEYSIQLRANQTTTSTEFPVTETTEKVTTNEPSGETDYNVIIAISVSIVGIVALILLVGFLYVMRKRQKSISYGQRCRPVSLDAYSLDNVSIFNSVRRKGALRASKRSYGNAAFDDPSLKHNSMSIHELAKFVDRKMTIHEEFKDVPQIIARPDEVPAGCEDKNRYANVIPLPETRVILSRIGNDERTEYINANFARGPKDPANYYIACQAPLESTVGDFWRMIWEQNSRVIIMATDLIENGVEKCAEYLPATMTLDNYAVYGDYQITLKSREVKDKYAVSTLHVKNIPLNRWREIIHFWYQWPETGVPSDEASVIAMLLEARSYLKMGTPEQSEDDVDKPTTDANGASGSLDKTKSLTKNQGPLTVHCSPGTGRTGTIITCDIALRSLEMPKRIIDIPQFVYYVRRGRASAVQTKEQYEFIYKVAHMYATKISGPINDN</sequence>
<accession>A0A7R8V4Q7</accession>
<feature type="compositionally biased region" description="Basic and acidic residues" evidence="1">
    <location>
        <begin position="552"/>
        <end position="575"/>
    </location>
</feature>
<dbReference type="GO" id="GO:0004725">
    <property type="term" value="F:protein tyrosine phosphatase activity"/>
    <property type="evidence" value="ECO:0007669"/>
    <property type="project" value="InterPro"/>
</dbReference>
<dbReference type="GO" id="GO:0048666">
    <property type="term" value="P:neuron development"/>
    <property type="evidence" value="ECO:0007669"/>
    <property type="project" value="UniProtKB-ARBA"/>
</dbReference>
<feature type="compositionally biased region" description="Polar residues" evidence="1">
    <location>
        <begin position="102"/>
        <end position="125"/>
    </location>
</feature>
<feature type="compositionally biased region" description="Polar residues" evidence="1">
    <location>
        <begin position="693"/>
        <end position="702"/>
    </location>
</feature>
<dbReference type="PROSITE" id="PS50056">
    <property type="entry name" value="TYR_PHOSPHATASE_2"/>
    <property type="match status" value="1"/>
</dbReference>
<name>A0A7R8V4Q7_HERIL</name>
<dbReference type="Pfam" id="PF00102">
    <property type="entry name" value="Y_phosphatase"/>
    <property type="match status" value="1"/>
</dbReference>
<dbReference type="Proteomes" id="UP000594454">
    <property type="component" value="Chromosome 6"/>
</dbReference>
<dbReference type="InterPro" id="IPR000387">
    <property type="entry name" value="Tyr_Pase_dom"/>
</dbReference>
<evidence type="ECO:0000259" key="3">
    <source>
        <dbReference type="PROSITE" id="PS50055"/>
    </source>
</evidence>
<dbReference type="AlphaFoldDB" id="A0A7R8V4Q7"/>
<dbReference type="EMBL" id="LR899014">
    <property type="protein sequence ID" value="CAD7092846.1"/>
    <property type="molecule type" value="Genomic_DNA"/>
</dbReference>
<dbReference type="SMART" id="SM00194">
    <property type="entry name" value="PTPc"/>
    <property type="match status" value="1"/>
</dbReference>
<dbReference type="PRINTS" id="PR00700">
    <property type="entry name" value="PRTYPHPHTASE"/>
</dbReference>
<evidence type="ECO:0000313" key="6">
    <source>
        <dbReference type="Proteomes" id="UP000594454"/>
    </source>
</evidence>
<feature type="compositionally biased region" description="Low complexity" evidence="1">
    <location>
        <begin position="704"/>
        <end position="718"/>
    </location>
</feature>
<dbReference type="InParanoid" id="A0A7R8V4Q7"/>
<dbReference type="CDD" id="cd00047">
    <property type="entry name" value="PTPc"/>
    <property type="match status" value="1"/>
</dbReference>
<feature type="region of interest" description="Disordered" evidence="1">
    <location>
        <begin position="88"/>
        <end position="133"/>
    </location>
</feature>